<dbReference type="GO" id="GO:0003677">
    <property type="term" value="F:DNA binding"/>
    <property type="evidence" value="ECO:0007669"/>
    <property type="project" value="UniProtKB-KW"/>
</dbReference>
<dbReference type="AlphaFoldDB" id="A0A672TFZ6"/>
<dbReference type="GO" id="GO:0061629">
    <property type="term" value="F:RNA polymerase II-specific DNA-binding transcription factor binding"/>
    <property type="evidence" value="ECO:0007669"/>
    <property type="project" value="InterPro"/>
</dbReference>
<dbReference type="GO" id="GO:0030219">
    <property type="term" value="P:megakaryocyte differentiation"/>
    <property type="evidence" value="ECO:0007669"/>
    <property type="project" value="TreeGrafter"/>
</dbReference>
<dbReference type="FunFam" id="3.30.160.60:FF:000980">
    <property type="entry name" value="Zinc finger protein, FOG family member 1"/>
    <property type="match status" value="1"/>
</dbReference>
<keyword evidence="7" id="KW-0805">Transcription regulation</keyword>
<reference evidence="16" key="2">
    <citation type="submission" date="2025-08" db="UniProtKB">
        <authorList>
            <consortium name="Ensembl"/>
        </authorList>
    </citation>
    <scope>IDENTIFICATION</scope>
</reference>
<reference evidence="16" key="3">
    <citation type="submission" date="2025-09" db="UniProtKB">
        <authorList>
            <consortium name="Ensembl"/>
        </authorList>
    </citation>
    <scope>IDENTIFICATION</scope>
</reference>
<feature type="compositionally biased region" description="Polar residues" evidence="13">
    <location>
        <begin position="453"/>
        <end position="465"/>
    </location>
</feature>
<evidence type="ECO:0000256" key="5">
    <source>
        <dbReference type="ARBA" id="ARBA00022771"/>
    </source>
</evidence>
<dbReference type="Ensembl" id="ENSSHBT00005000118.1">
    <property type="protein sequence ID" value="ENSSHBP00005000081.1"/>
    <property type="gene ID" value="ENSSHBG00005000093.1"/>
</dbReference>
<evidence type="ECO:0000259" key="15">
    <source>
        <dbReference type="PROSITE" id="PS51810"/>
    </source>
</evidence>
<dbReference type="PANTHER" id="PTHR12958">
    <property type="entry name" value="FRIEND OF GATA2-RELATED"/>
    <property type="match status" value="1"/>
</dbReference>
<feature type="domain" description="CCHC FOG-type" evidence="15">
    <location>
        <begin position="213"/>
        <end position="246"/>
    </location>
</feature>
<dbReference type="Pfam" id="PF25445">
    <property type="entry name" value="CCHC_ZFPM2"/>
    <property type="match status" value="1"/>
</dbReference>
<dbReference type="GO" id="GO:0007507">
    <property type="term" value="P:heart development"/>
    <property type="evidence" value="ECO:0007669"/>
    <property type="project" value="TreeGrafter"/>
</dbReference>
<dbReference type="GO" id="GO:0045944">
    <property type="term" value="P:positive regulation of transcription by RNA polymerase II"/>
    <property type="evidence" value="ECO:0007669"/>
    <property type="project" value="TreeGrafter"/>
</dbReference>
<feature type="domain" description="C2H2-type" evidence="14">
    <location>
        <begin position="265"/>
        <end position="294"/>
    </location>
</feature>
<evidence type="ECO:0000256" key="12">
    <source>
        <dbReference type="PROSITE-ProRule" id="PRU00042"/>
    </source>
</evidence>
<evidence type="ECO:0008006" key="18">
    <source>
        <dbReference type="Google" id="ProtNLM"/>
    </source>
</evidence>
<dbReference type="InterPro" id="IPR013087">
    <property type="entry name" value="Znf_C2H2_type"/>
</dbReference>
<keyword evidence="9" id="KW-0010">Activator</keyword>
<dbReference type="GO" id="GO:0005634">
    <property type="term" value="C:nucleus"/>
    <property type="evidence" value="ECO:0007669"/>
    <property type="project" value="UniProtKB-SubCell"/>
</dbReference>
<dbReference type="GO" id="GO:0008270">
    <property type="term" value="F:zinc ion binding"/>
    <property type="evidence" value="ECO:0007669"/>
    <property type="project" value="UniProtKB-KW"/>
</dbReference>
<keyword evidence="4" id="KW-0677">Repeat</keyword>
<feature type="domain" description="C2H2-type" evidence="14">
    <location>
        <begin position="295"/>
        <end position="318"/>
    </location>
</feature>
<proteinExistence type="predicted"/>
<dbReference type="InterPro" id="IPR034731">
    <property type="entry name" value="Znf_CCHC_FOG"/>
</dbReference>
<sequence>MGLLYPPCAPNSEINFAFIRAQPPPCPWDLGTGCICCGALEGWGSRHVALGGLFSLAWWRGEPHLYELDLVMQNGERWVQTRRSLPEGFSWGPFQCSIHSEPASLGRGEMSPPMTLVMGDKSCWLSCLPLMLGEPDANAIIYRKDEALWCRMTRALREDEVLCAFVVAEPPAIPNHHAVKAEPGNSLYPAVLHSDIQLLPQQAGMAAILAMATVNKDVFPCKDCRIWYRSKRNLQAHLMYYCASWQSTGSSALEEKPKETYPNEHVCPFPQCKKSWPSASSLEIHMQSHSRERPFVCLICLSAFTMKANCKRHLKVHTDTLNRICHSCGFISTTKDILYSHLVTNHMICQLGSKGEVYSLGPNPSPPVGTTGCSHGGTHASSPHRAQHSPPALPLDARAGKLLPPAQLQNGEGPSSSSSSSSREAIHIKEEPASSPMSEAEVPKSRGPGEGGSNPNACSQTSSPRSLPLVKVKLELASPTPGSSPVPSEPGTGMASSTIFLPQYMFGHEAVVVPQASEILVKMLELVHSRLKQGHSGTVPPTIYTGTLVPKGATCFEREITFNIINSYYVHKCLYCSSQHLAEDSPPRAHNGPPAPGMLLSPPVGDRQGTPVGDGDTSQDATPPAAMPEVKAEEEGGKAKSPKVEGGSGRCSEGSQSPNSSAEEEDPSKMVCKVCNICFSHHKTYMVHKHFYCASHHDPPFHRPTAPKVPFLPQPLRTRKRRKLCEIHGAAHHPTEPLPAPDPPLLAPDPAGAAPSPRSSPDADGPINLSKKPQWQGEPASALLLPLADYHECTACHISFNSLNIYLAHKKYQCPATPLQPHTFKHLQKMKGAMPALIKGWHSPSSPGDGNPEGVQVRAAPRGTPHTPHLHRRGVQSPPAKVVPSPVPNGNHRYCRLCNMKFSSLSTFIAHKYYCSSHAAKHIK</sequence>
<evidence type="ECO:0000256" key="4">
    <source>
        <dbReference type="ARBA" id="ARBA00022737"/>
    </source>
</evidence>
<reference evidence="16 17" key="1">
    <citation type="submission" date="2019-11" db="EMBL/GenBank/DDBJ databases">
        <title>Strigops habroptila (kakapo) genome, bStrHab1, primary haplotype, v2.</title>
        <authorList>
            <person name="Jarvis E.D."/>
            <person name="Howard J."/>
            <person name="Rhie A."/>
            <person name="Phillippy A."/>
            <person name="Korlach J."/>
            <person name="Digby A."/>
            <person name="Iorns D."/>
            <person name="Eason D."/>
            <person name="Robertson B."/>
            <person name="Raemaekers T."/>
            <person name="Howe K."/>
            <person name="Lewin H."/>
            <person name="Damas J."/>
            <person name="Hastie A."/>
            <person name="Tracey A."/>
            <person name="Chow W."/>
            <person name="Fedrigo O."/>
        </authorList>
    </citation>
    <scope>NUCLEOTIDE SEQUENCE [LARGE SCALE GENOMIC DNA]</scope>
</reference>
<dbReference type="GO" id="GO:0009653">
    <property type="term" value="P:anatomical structure morphogenesis"/>
    <property type="evidence" value="ECO:0007669"/>
    <property type="project" value="UniProtKB-ARBA"/>
</dbReference>
<evidence type="ECO:0000259" key="14">
    <source>
        <dbReference type="PROSITE" id="PS50157"/>
    </source>
</evidence>
<feature type="region of interest" description="Disordered" evidence="13">
    <location>
        <begin position="360"/>
        <end position="465"/>
    </location>
</feature>
<dbReference type="InParanoid" id="A0A672TFZ6"/>
<dbReference type="PROSITE" id="PS00028">
    <property type="entry name" value="ZINC_FINGER_C2H2_1"/>
    <property type="match status" value="2"/>
</dbReference>
<keyword evidence="3" id="KW-0479">Metal-binding</keyword>
<dbReference type="PROSITE" id="PS51810">
    <property type="entry name" value="ZF_CCHC_FOG"/>
    <property type="match status" value="2"/>
</dbReference>
<evidence type="ECO:0000256" key="11">
    <source>
        <dbReference type="ARBA" id="ARBA00023242"/>
    </source>
</evidence>
<dbReference type="Pfam" id="PF21182">
    <property type="entry name" value="FOG1-like_PR"/>
    <property type="match status" value="1"/>
</dbReference>
<keyword evidence="8" id="KW-0238">DNA-binding</keyword>
<evidence type="ECO:0000256" key="10">
    <source>
        <dbReference type="ARBA" id="ARBA00023163"/>
    </source>
</evidence>
<dbReference type="GO" id="GO:0000122">
    <property type="term" value="P:negative regulation of transcription by RNA polymerase II"/>
    <property type="evidence" value="ECO:0007669"/>
    <property type="project" value="TreeGrafter"/>
</dbReference>
<keyword evidence="11" id="KW-0539">Nucleus</keyword>
<feature type="compositionally biased region" description="Low complexity" evidence="13">
    <location>
        <begin position="875"/>
        <end position="884"/>
    </location>
</feature>
<keyword evidence="6" id="KW-0862">Zinc</keyword>
<feature type="compositionally biased region" description="Pro residues" evidence="13">
    <location>
        <begin position="736"/>
        <end position="747"/>
    </location>
</feature>
<dbReference type="SMART" id="SM00355">
    <property type="entry name" value="ZnF_C2H2"/>
    <property type="match status" value="6"/>
</dbReference>
<dbReference type="InterPro" id="IPR039746">
    <property type="entry name" value="FOG"/>
</dbReference>
<dbReference type="FunFam" id="3.30.160.60:FF:004581">
    <property type="match status" value="1"/>
</dbReference>
<dbReference type="InterPro" id="IPR059121">
    <property type="entry name" value="CCHC_ZFPM2-like"/>
</dbReference>
<feature type="compositionally biased region" description="Low complexity" evidence="13">
    <location>
        <begin position="748"/>
        <end position="766"/>
    </location>
</feature>
<dbReference type="Proteomes" id="UP000472266">
    <property type="component" value="Chromosome 13"/>
</dbReference>
<evidence type="ECO:0000256" key="1">
    <source>
        <dbReference type="ARBA" id="ARBA00004123"/>
    </source>
</evidence>
<evidence type="ECO:0000256" key="2">
    <source>
        <dbReference type="ARBA" id="ARBA00022491"/>
    </source>
</evidence>
<feature type="region of interest" description="Disordered" evidence="13">
    <location>
        <begin position="583"/>
        <end position="666"/>
    </location>
</feature>
<keyword evidence="5 12" id="KW-0863">Zinc-finger</keyword>
<dbReference type="GO" id="GO:0030218">
    <property type="term" value="P:erythrocyte differentiation"/>
    <property type="evidence" value="ECO:0007669"/>
    <property type="project" value="TreeGrafter"/>
</dbReference>
<dbReference type="OMA" id="NHSEANC"/>
<evidence type="ECO:0000256" key="8">
    <source>
        <dbReference type="ARBA" id="ARBA00023125"/>
    </source>
</evidence>
<dbReference type="GeneTree" id="ENSGT00530000063823"/>
<feature type="region of interest" description="Disordered" evidence="13">
    <location>
        <begin position="732"/>
        <end position="774"/>
    </location>
</feature>
<evidence type="ECO:0000256" key="6">
    <source>
        <dbReference type="ARBA" id="ARBA00022833"/>
    </source>
</evidence>
<evidence type="ECO:0000313" key="17">
    <source>
        <dbReference type="Proteomes" id="UP000472266"/>
    </source>
</evidence>
<keyword evidence="2" id="KW-0678">Repressor</keyword>
<dbReference type="Gene3D" id="3.30.160.60">
    <property type="entry name" value="Classic Zinc Finger"/>
    <property type="match status" value="2"/>
</dbReference>
<dbReference type="InterPro" id="IPR049361">
    <property type="entry name" value="ZFPM1/2_PR"/>
</dbReference>
<dbReference type="PROSITE" id="PS50157">
    <property type="entry name" value="ZINC_FINGER_C2H2_2"/>
    <property type="match status" value="2"/>
</dbReference>
<accession>A0A672TFZ6</accession>
<keyword evidence="10" id="KW-0804">Transcription</keyword>
<evidence type="ECO:0000256" key="9">
    <source>
        <dbReference type="ARBA" id="ARBA00023159"/>
    </source>
</evidence>
<dbReference type="SUPFAM" id="SSF57667">
    <property type="entry name" value="beta-beta-alpha zinc fingers"/>
    <property type="match status" value="5"/>
</dbReference>
<feature type="region of interest" description="Disordered" evidence="13">
    <location>
        <begin position="862"/>
        <end position="885"/>
    </location>
</feature>
<organism evidence="16 17">
    <name type="scientific">Strigops habroptila</name>
    <name type="common">Kakapo</name>
    <dbReference type="NCBI Taxonomy" id="2489341"/>
    <lineage>
        <taxon>Eukaryota</taxon>
        <taxon>Metazoa</taxon>
        <taxon>Chordata</taxon>
        <taxon>Craniata</taxon>
        <taxon>Vertebrata</taxon>
        <taxon>Euteleostomi</taxon>
        <taxon>Archelosauria</taxon>
        <taxon>Archosauria</taxon>
        <taxon>Dinosauria</taxon>
        <taxon>Saurischia</taxon>
        <taxon>Theropoda</taxon>
        <taxon>Coelurosauria</taxon>
        <taxon>Aves</taxon>
        <taxon>Neognathae</taxon>
        <taxon>Neoaves</taxon>
        <taxon>Telluraves</taxon>
        <taxon>Australaves</taxon>
        <taxon>Psittaciformes</taxon>
        <taxon>Psittacidae</taxon>
        <taxon>Strigops</taxon>
    </lineage>
</organism>
<protein>
    <recommendedName>
        <fullName evidence="18">Zinc finger protein, FOG family member 1</fullName>
    </recommendedName>
</protein>
<comment type="subcellular location">
    <subcellularLocation>
        <location evidence="1">Nucleus</location>
    </subcellularLocation>
</comment>
<evidence type="ECO:0000256" key="3">
    <source>
        <dbReference type="ARBA" id="ARBA00022723"/>
    </source>
</evidence>
<name>A0A672TFZ6_STRHB</name>
<keyword evidence="17" id="KW-1185">Reference proteome</keyword>
<evidence type="ECO:0000256" key="7">
    <source>
        <dbReference type="ARBA" id="ARBA00023015"/>
    </source>
</evidence>
<evidence type="ECO:0000313" key="16">
    <source>
        <dbReference type="Ensembl" id="ENSSHBP00005000081.1"/>
    </source>
</evidence>
<feature type="domain" description="CCHC FOG-type" evidence="15">
    <location>
        <begin position="785"/>
        <end position="818"/>
    </location>
</feature>
<dbReference type="InterPro" id="IPR036236">
    <property type="entry name" value="Znf_C2H2_sf"/>
</dbReference>
<evidence type="ECO:0000256" key="13">
    <source>
        <dbReference type="SAM" id="MobiDB-lite"/>
    </source>
</evidence>
<dbReference type="PANTHER" id="PTHR12958:SF4">
    <property type="entry name" value="ZINC FINGER PROTEIN ZFPM1"/>
    <property type="match status" value="1"/>
</dbReference>